<dbReference type="EMBL" id="BAABBM010000001">
    <property type="protein sequence ID" value="GAA3908612.1"/>
    <property type="molecule type" value="Genomic_DNA"/>
</dbReference>
<dbReference type="InterPro" id="IPR000836">
    <property type="entry name" value="PRTase_dom"/>
</dbReference>
<feature type="domain" description="Phosphoribosyltransferase" evidence="1">
    <location>
        <begin position="240"/>
        <end position="352"/>
    </location>
</feature>
<dbReference type="Proteomes" id="UP001500827">
    <property type="component" value="Unassembled WGS sequence"/>
</dbReference>
<evidence type="ECO:0000259" key="1">
    <source>
        <dbReference type="Pfam" id="PF00156"/>
    </source>
</evidence>
<evidence type="ECO:0000313" key="3">
    <source>
        <dbReference type="Proteomes" id="UP001500827"/>
    </source>
</evidence>
<reference evidence="3" key="1">
    <citation type="journal article" date="2019" name="Int. J. Syst. Evol. Microbiol.">
        <title>The Global Catalogue of Microorganisms (GCM) 10K type strain sequencing project: providing services to taxonomists for standard genome sequencing and annotation.</title>
        <authorList>
            <consortium name="The Broad Institute Genomics Platform"/>
            <consortium name="The Broad Institute Genome Sequencing Center for Infectious Disease"/>
            <person name="Wu L."/>
            <person name="Ma J."/>
        </authorList>
    </citation>
    <scope>NUCLEOTIDE SEQUENCE [LARGE SCALE GENOMIC DNA]</scope>
    <source>
        <strain evidence="3">JCM 17543</strain>
    </source>
</reference>
<name>A0ABP7LYT9_9SPHN</name>
<dbReference type="CDD" id="cd06223">
    <property type="entry name" value="PRTases_typeI"/>
    <property type="match status" value="1"/>
</dbReference>
<protein>
    <recommendedName>
        <fullName evidence="1">Phosphoribosyltransferase domain-containing protein</fullName>
    </recommendedName>
</protein>
<dbReference type="Gene3D" id="3.30.1310.20">
    <property type="entry name" value="PRTase-like"/>
    <property type="match status" value="1"/>
</dbReference>
<gene>
    <name evidence="2" type="ORF">GCM10022276_28660</name>
</gene>
<dbReference type="SUPFAM" id="SSF53271">
    <property type="entry name" value="PRTase-like"/>
    <property type="match status" value="1"/>
</dbReference>
<proteinExistence type="predicted"/>
<comment type="caution">
    <text evidence="2">The sequence shown here is derived from an EMBL/GenBank/DDBJ whole genome shotgun (WGS) entry which is preliminary data.</text>
</comment>
<evidence type="ECO:0000313" key="2">
    <source>
        <dbReference type="EMBL" id="GAA3908612.1"/>
    </source>
</evidence>
<accession>A0ABP7LYT9</accession>
<dbReference type="Pfam" id="PF00156">
    <property type="entry name" value="Pribosyltran"/>
    <property type="match status" value="1"/>
</dbReference>
<dbReference type="SUPFAM" id="SSF53474">
    <property type="entry name" value="alpha/beta-Hydrolases"/>
    <property type="match status" value="1"/>
</dbReference>
<dbReference type="Gene3D" id="3.40.50.2020">
    <property type="match status" value="1"/>
</dbReference>
<keyword evidence="3" id="KW-1185">Reference proteome</keyword>
<dbReference type="Gene3D" id="3.40.50.1820">
    <property type="entry name" value="alpha/beta hydrolase"/>
    <property type="match status" value="1"/>
</dbReference>
<dbReference type="InterPro" id="IPR029057">
    <property type="entry name" value="PRTase-like"/>
</dbReference>
<sequence length="379" mass="41223">MLLDLLSPEEEADRRNVFDIELLASRVVEATEWARAHAQLAKLPIAYFGASTGGGAALAAAAMNPAHVCAVVSRGGRPDLAGDALPVVEAPTLLLVGSRDEQVIALNQWAMDRMKCTVELCIVPGATHLFEEHGTLDFVVQMATNWFQRFANSGASELVKLPFTNRRQAGKLLGQELVKFAKDRPLVLALPRGGVPVAYEVATKLNADLDVLLVRKIGAPHHAEFGIGAVVDGEHPQVLVNHDIAEQLGVPTGYIHNEAHRQLREIERRREEYLGGRKPTPVTGRTVIVVDDGIATGNTVRAALRAIRQKTPAKLILAVPVAAPDTILSLQDECDEVICLVTPDPFYAVGVHYEDFDQTSDEEVRQLLERRLEATSETG</sequence>
<dbReference type="InterPro" id="IPR029058">
    <property type="entry name" value="AB_hydrolase_fold"/>
</dbReference>
<organism evidence="2 3">
    <name type="scientific">Sphingomonas limnosediminicola</name>
    <dbReference type="NCBI Taxonomy" id="940133"/>
    <lineage>
        <taxon>Bacteria</taxon>
        <taxon>Pseudomonadati</taxon>
        <taxon>Pseudomonadota</taxon>
        <taxon>Alphaproteobacteria</taxon>
        <taxon>Sphingomonadales</taxon>
        <taxon>Sphingomonadaceae</taxon>
        <taxon>Sphingomonas</taxon>
    </lineage>
</organism>